<dbReference type="RefSeq" id="WP_239167732.1">
    <property type="nucleotide sequence ID" value="NZ_BONI01000057.1"/>
</dbReference>
<evidence type="ECO:0000256" key="2">
    <source>
        <dbReference type="ARBA" id="ARBA00022692"/>
    </source>
</evidence>
<reference evidence="8 9" key="1">
    <citation type="submission" date="2021-01" db="EMBL/GenBank/DDBJ databases">
        <title>Whole genome shotgun sequence of Catellatospora coxensis NBRC 107359.</title>
        <authorList>
            <person name="Komaki H."/>
            <person name="Tamura T."/>
        </authorList>
    </citation>
    <scope>NUCLEOTIDE SEQUENCE [LARGE SCALE GENOMIC DNA]</scope>
    <source>
        <strain evidence="8 9">NBRC 107359</strain>
    </source>
</reference>
<dbReference type="Gene3D" id="1.20.1560.10">
    <property type="entry name" value="ABC transporter type 1, transmembrane domain"/>
    <property type="match status" value="1"/>
</dbReference>
<organism evidence="8 9">
    <name type="scientific">Catellatospora coxensis</name>
    <dbReference type="NCBI Taxonomy" id="310354"/>
    <lineage>
        <taxon>Bacteria</taxon>
        <taxon>Bacillati</taxon>
        <taxon>Actinomycetota</taxon>
        <taxon>Actinomycetes</taxon>
        <taxon>Micromonosporales</taxon>
        <taxon>Micromonosporaceae</taxon>
        <taxon>Catellatospora</taxon>
    </lineage>
</organism>
<dbReference type="PANTHER" id="PTHR43394:SF1">
    <property type="entry name" value="ATP-BINDING CASSETTE SUB-FAMILY B MEMBER 10, MITOCHONDRIAL"/>
    <property type="match status" value="1"/>
</dbReference>
<dbReference type="GO" id="GO:0005524">
    <property type="term" value="F:ATP binding"/>
    <property type="evidence" value="ECO:0007669"/>
    <property type="project" value="UniProtKB-KW"/>
</dbReference>
<feature type="transmembrane region" description="Helical" evidence="5">
    <location>
        <begin position="278"/>
        <end position="301"/>
    </location>
</feature>
<dbReference type="GO" id="GO:0015421">
    <property type="term" value="F:ABC-type oligopeptide transporter activity"/>
    <property type="evidence" value="ECO:0007669"/>
    <property type="project" value="TreeGrafter"/>
</dbReference>
<comment type="caution">
    <text evidence="8">The sequence shown here is derived from an EMBL/GenBank/DDBJ whole genome shotgun (WGS) entry which is preliminary data.</text>
</comment>
<dbReference type="Gene3D" id="3.40.50.300">
    <property type="entry name" value="P-loop containing nucleotide triphosphate hydrolases"/>
    <property type="match status" value="1"/>
</dbReference>
<dbReference type="PANTHER" id="PTHR43394">
    <property type="entry name" value="ATP-DEPENDENT PERMEASE MDL1, MITOCHONDRIAL"/>
    <property type="match status" value="1"/>
</dbReference>
<name>A0A8J3L6X0_9ACTN</name>
<feature type="transmembrane region" description="Helical" evidence="5">
    <location>
        <begin position="136"/>
        <end position="158"/>
    </location>
</feature>
<dbReference type="InterPro" id="IPR027417">
    <property type="entry name" value="P-loop_NTPase"/>
</dbReference>
<keyword evidence="2 5" id="KW-0812">Transmembrane</keyword>
<comment type="subcellular location">
    <subcellularLocation>
        <location evidence="1">Cell membrane</location>
        <topology evidence="1">Multi-pass membrane protein</topology>
    </subcellularLocation>
</comment>
<dbReference type="PROSITE" id="PS50929">
    <property type="entry name" value="ABC_TM1F"/>
    <property type="match status" value="1"/>
</dbReference>
<dbReference type="SUPFAM" id="SSF52540">
    <property type="entry name" value="P-loop containing nucleoside triphosphate hydrolases"/>
    <property type="match status" value="1"/>
</dbReference>
<feature type="transmembrane region" description="Helical" evidence="5">
    <location>
        <begin position="164"/>
        <end position="182"/>
    </location>
</feature>
<dbReference type="PROSITE" id="PS50893">
    <property type="entry name" value="ABC_TRANSPORTER_2"/>
    <property type="match status" value="1"/>
</dbReference>
<keyword evidence="3 5" id="KW-1133">Transmembrane helix</keyword>
<evidence type="ECO:0000256" key="4">
    <source>
        <dbReference type="ARBA" id="ARBA00023136"/>
    </source>
</evidence>
<evidence type="ECO:0000256" key="3">
    <source>
        <dbReference type="ARBA" id="ARBA00022989"/>
    </source>
</evidence>
<evidence type="ECO:0000259" key="7">
    <source>
        <dbReference type="PROSITE" id="PS50929"/>
    </source>
</evidence>
<evidence type="ECO:0000313" key="9">
    <source>
        <dbReference type="Proteomes" id="UP000630887"/>
    </source>
</evidence>
<gene>
    <name evidence="8" type="ORF">Cco03nite_57250</name>
</gene>
<dbReference type="InterPro" id="IPR017871">
    <property type="entry name" value="ABC_transporter-like_CS"/>
</dbReference>
<dbReference type="Pfam" id="PF00664">
    <property type="entry name" value="ABC_membrane"/>
    <property type="match status" value="1"/>
</dbReference>
<keyword evidence="9" id="KW-1185">Reference proteome</keyword>
<keyword evidence="4 5" id="KW-0472">Membrane</keyword>
<dbReference type="InterPro" id="IPR011527">
    <property type="entry name" value="ABC1_TM_dom"/>
</dbReference>
<feature type="domain" description="ABC transporter" evidence="6">
    <location>
        <begin position="313"/>
        <end position="600"/>
    </location>
</feature>
<dbReference type="AlphaFoldDB" id="A0A8J3L6X0"/>
<dbReference type="PROSITE" id="PS00211">
    <property type="entry name" value="ABC_TRANSPORTER_1"/>
    <property type="match status" value="1"/>
</dbReference>
<sequence>MTALMPQLTGGRVLREALRGQAGRITGSALLSTGHQAGEAMVPVVIGLVVDRAVGTGSSSELLVWLGVLGAVFVTLSFSFRFGARLGERAAEQAGHVLRVRLTDRVLDARGGADTGRLPGALASVATSDAGRVGMVALALPLGIAGVLGLVVGAVALLRVSLPLGLLVLLGTPLMMGLAHLLGRPLQQRSEVEQDRIAHTAGLAADMVGGLRVLKGIGAERAAAERYRLSSRAALTATVHAARAKSWHDGTLLAVNGLFLAVVALVGGRLAADGTISVGALIAAVGMAQYLIGPLSMLVWVNGELAQGRGSAARIAEVLSSPPAVGGDAPLPGPVTGRLAVRGLTHAGLRDLNLDVDAGQLVGVVTADPAHAEALVDLLGREREPDSGTITLDGHDLSALDPEAVRAALLVVAHDADLFEGTLRDNVVTSAAPGGTPADRPDGAVAAALPQQRAHRAADTVAPPGTGTAELLTAALAASGADEVAATLAAGVDGALAERGRSLSGGQRQRVALARALAADAPVLVLHEPTTAVDAVTELRIVHGVRRLRAGRTTVVITTSPALLAAADTVHFVADGALTASGTHEQLVREHTGYRATVLA</sequence>
<keyword evidence="8" id="KW-0547">Nucleotide-binding</keyword>
<dbReference type="InterPro" id="IPR036640">
    <property type="entry name" value="ABC1_TM_sf"/>
</dbReference>
<protein>
    <submittedName>
        <fullName evidence="8">Multidrug ABC transporter ATP-binding protein</fullName>
    </submittedName>
</protein>
<evidence type="ECO:0000259" key="6">
    <source>
        <dbReference type="PROSITE" id="PS50893"/>
    </source>
</evidence>
<evidence type="ECO:0000256" key="1">
    <source>
        <dbReference type="ARBA" id="ARBA00004651"/>
    </source>
</evidence>
<dbReference type="GO" id="GO:0005886">
    <property type="term" value="C:plasma membrane"/>
    <property type="evidence" value="ECO:0007669"/>
    <property type="project" value="UniProtKB-SubCell"/>
</dbReference>
<dbReference type="EMBL" id="BONI01000057">
    <property type="protein sequence ID" value="GIG09025.1"/>
    <property type="molecule type" value="Genomic_DNA"/>
</dbReference>
<dbReference type="GO" id="GO:0016887">
    <property type="term" value="F:ATP hydrolysis activity"/>
    <property type="evidence" value="ECO:0007669"/>
    <property type="project" value="InterPro"/>
</dbReference>
<dbReference type="Proteomes" id="UP000630887">
    <property type="component" value="Unassembled WGS sequence"/>
</dbReference>
<feature type="transmembrane region" description="Helical" evidence="5">
    <location>
        <begin position="252"/>
        <end position="272"/>
    </location>
</feature>
<dbReference type="SUPFAM" id="SSF90123">
    <property type="entry name" value="ABC transporter transmembrane region"/>
    <property type="match status" value="1"/>
</dbReference>
<evidence type="ECO:0000256" key="5">
    <source>
        <dbReference type="SAM" id="Phobius"/>
    </source>
</evidence>
<dbReference type="InterPro" id="IPR039421">
    <property type="entry name" value="Type_1_exporter"/>
</dbReference>
<feature type="domain" description="ABC transmembrane type-1" evidence="7">
    <location>
        <begin position="27"/>
        <end position="307"/>
    </location>
</feature>
<proteinExistence type="predicted"/>
<evidence type="ECO:0000313" key="8">
    <source>
        <dbReference type="EMBL" id="GIG09025.1"/>
    </source>
</evidence>
<dbReference type="InterPro" id="IPR003439">
    <property type="entry name" value="ABC_transporter-like_ATP-bd"/>
</dbReference>
<feature type="transmembrane region" description="Helical" evidence="5">
    <location>
        <begin position="62"/>
        <end position="80"/>
    </location>
</feature>
<accession>A0A8J3L6X0</accession>
<keyword evidence="8" id="KW-0067">ATP-binding</keyword>
<dbReference type="Pfam" id="PF00005">
    <property type="entry name" value="ABC_tran"/>
    <property type="match status" value="1"/>
</dbReference>